<dbReference type="GO" id="GO:0000994">
    <property type="term" value="F:RNA polymerase III core binding"/>
    <property type="evidence" value="ECO:0007669"/>
    <property type="project" value="TreeGrafter"/>
</dbReference>
<dbReference type="GO" id="GO:0005634">
    <property type="term" value="C:nucleus"/>
    <property type="evidence" value="ECO:0007669"/>
    <property type="project" value="TreeGrafter"/>
</dbReference>
<dbReference type="GO" id="GO:0016480">
    <property type="term" value="P:negative regulation of transcription by RNA polymerase III"/>
    <property type="evidence" value="ECO:0007669"/>
    <property type="project" value="EnsemblFungi"/>
</dbReference>
<protein>
    <submittedName>
        <fullName evidence="1">Repressor of RNA polymerase III transcription maf1 isoform A</fullName>
    </submittedName>
    <submittedName>
        <fullName evidence="2">Repressor of RNA polymerase III transcription maf1 isoform B</fullName>
    </submittedName>
</protein>
<dbReference type="Gene3D" id="3.40.1000.50">
    <property type="entry name" value="Repressor of RNA polymerase III transcription Maf1"/>
    <property type="match status" value="1"/>
</dbReference>
<dbReference type="InterPro" id="IPR038564">
    <property type="entry name" value="Maf1_sf"/>
</dbReference>
<evidence type="ECO:0000313" key="2">
    <source>
        <dbReference type="EMBL" id="OLL23892.1"/>
    </source>
</evidence>
<dbReference type="PANTHER" id="PTHR22504:SF0">
    <property type="entry name" value="REPRESSOR OF RNA POLYMERASE III TRANSCRIPTION MAF1 HOMOLOG"/>
    <property type="match status" value="1"/>
</dbReference>
<dbReference type="Proteomes" id="UP000186594">
    <property type="component" value="Unassembled WGS sequence"/>
</dbReference>
<dbReference type="PIRSF" id="PIRSF037240">
    <property type="entry name" value="RNA_polIII_Trep_MAF1"/>
    <property type="match status" value="1"/>
</dbReference>
<evidence type="ECO:0000313" key="1">
    <source>
        <dbReference type="EMBL" id="OLL23891.1"/>
    </source>
</evidence>
<proteinExistence type="predicted"/>
<dbReference type="Pfam" id="PF09174">
    <property type="entry name" value="Maf1"/>
    <property type="match status" value="1"/>
</dbReference>
<reference evidence="2 3" key="1">
    <citation type="submission" date="2016-04" db="EMBL/GenBank/DDBJ databases">
        <title>Evolutionary innovation and constraint leading to complex multicellularity in the Ascomycota.</title>
        <authorList>
            <person name="Cisse O."/>
            <person name="Nguyen A."/>
            <person name="Hewitt D.A."/>
            <person name="Jedd G."/>
            <person name="Stajich J.E."/>
        </authorList>
    </citation>
    <scope>NUCLEOTIDE SEQUENCE [LARGE SCALE GENOMIC DNA]</scope>
    <source>
        <strain evidence="2 3">DAH-3</strain>
    </source>
</reference>
<dbReference type="EMBL" id="LXFE01001124">
    <property type="protein sequence ID" value="OLL23892.1"/>
    <property type="molecule type" value="Genomic_DNA"/>
</dbReference>
<dbReference type="OMA" id="DKVCRKT"/>
<comment type="caution">
    <text evidence="2">The sequence shown here is derived from an EMBL/GenBank/DDBJ whole genome shotgun (WGS) entry which is preliminary data.</text>
</comment>
<evidence type="ECO:0000313" key="3">
    <source>
        <dbReference type="Proteomes" id="UP000186594"/>
    </source>
</evidence>
<accession>A0A1U7LMW8</accession>
<sequence length="266" mass="30486">RGIILKRVSREGQPTFLPIHFTTSRTTIIVLSFWMKFLEISDFETISRGLSFEAQDCRVSGKCELYTTKAAGVDKKLYKQLERHLEARMQETLALARSLSPDDTSKNIAKSPFGPLDLISSRRTFVYLVATLNASHPDHDFSILQPFDFRKERNLKIVMNTFNTTLFNLGRGKQLQAMWDLIDHHVELLNCDIYSYYPDGDSDPHGGDGLIWSATYFFFNKHLKRVLYLSLRGLSKNATHEDEESVDGDNWGAQYSEEDMVGVMEV</sequence>
<feature type="non-terminal residue" evidence="2">
    <location>
        <position position="1"/>
    </location>
</feature>
<dbReference type="STRING" id="1198029.A0A1U7LMW8"/>
<name>A0A1U7LMW8_NEOID</name>
<keyword evidence="3" id="KW-1185">Reference proteome</keyword>
<dbReference type="InterPro" id="IPR015257">
    <property type="entry name" value="Maf1"/>
</dbReference>
<dbReference type="EMBL" id="LXFE01001124">
    <property type="protein sequence ID" value="OLL23891.1"/>
    <property type="molecule type" value="Genomic_DNA"/>
</dbReference>
<gene>
    <name evidence="2" type="ORF">NEOLI_004618</name>
</gene>
<organism evidence="2 3">
    <name type="scientific">Neolecta irregularis (strain DAH-3)</name>
    <dbReference type="NCBI Taxonomy" id="1198029"/>
    <lineage>
        <taxon>Eukaryota</taxon>
        <taxon>Fungi</taxon>
        <taxon>Dikarya</taxon>
        <taxon>Ascomycota</taxon>
        <taxon>Taphrinomycotina</taxon>
        <taxon>Neolectales</taxon>
        <taxon>Neolectaceae</taxon>
        <taxon>Neolecta</taxon>
    </lineage>
</organism>
<dbReference type="PANTHER" id="PTHR22504">
    <property type="entry name" value="REPRESSOR OF RNA POLYMERASE III TRANSCRIPTION MAF1"/>
    <property type="match status" value="1"/>
</dbReference>
<dbReference type="AlphaFoldDB" id="A0A1U7LMW8"/>